<feature type="region of interest" description="Disordered" evidence="1">
    <location>
        <begin position="1"/>
        <end position="21"/>
    </location>
</feature>
<feature type="compositionally biased region" description="Low complexity" evidence="1">
    <location>
        <begin position="8"/>
        <end position="19"/>
    </location>
</feature>
<sequence>MDNCGGKSLQQQRWQSSSSGGAGDEFDYYSFAAEECVHSPAFSHHHRPSATAALSELFQHRHPISILPSFNNQSSTTKQQQQQLRNPAPRKRSRSAAAPSPTTVLTTDTTNFRSMVHQFTGFPYAAANTLPRSSYLTTTFLPPDVISSPLLHMSAGVSSYIDDFGSPLLPNNNGIGKYNFSAALRSGFHDYYWMPPEISSRFDSMYDTIIMDAPN</sequence>
<evidence type="ECO:0000256" key="1">
    <source>
        <dbReference type="SAM" id="MobiDB-lite"/>
    </source>
</evidence>
<gene>
    <name evidence="3" type="ORF">CEURO_LOCUS11088</name>
</gene>
<accession>A0A9P0Z8V7</accession>
<dbReference type="PANTHER" id="PTHR33179:SF4">
    <property type="entry name" value="VQ MOTIF-CONTAINING PROTEIN"/>
    <property type="match status" value="1"/>
</dbReference>
<dbReference type="InterPro" id="IPR008889">
    <property type="entry name" value="VQ"/>
</dbReference>
<evidence type="ECO:0000313" key="3">
    <source>
        <dbReference type="EMBL" id="CAH9090059.1"/>
    </source>
</evidence>
<keyword evidence="4" id="KW-1185">Reference proteome</keyword>
<evidence type="ECO:0000259" key="2">
    <source>
        <dbReference type="Pfam" id="PF05678"/>
    </source>
</evidence>
<proteinExistence type="predicted"/>
<comment type="caution">
    <text evidence="3">The sequence shown here is derived from an EMBL/GenBank/DDBJ whole genome shotgun (WGS) entry which is preliminary data.</text>
</comment>
<feature type="region of interest" description="Disordered" evidence="1">
    <location>
        <begin position="68"/>
        <end position="104"/>
    </location>
</feature>
<feature type="compositionally biased region" description="Low complexity" evidence="1">
    <location>
        <begin position="73"/>
        <end position="87"/>
    </location>
</feature>
<protein>
    <recommendedName>
        <fullName evidence="2">VQ domain-containing protein</fullName>
    </recommendedName>
</protein>
<name>A0A9P0Z8V7_CUSEU</name>
<dbReference type="EMBL" id="CAMAPE010000021">
    <property type="protein sequence ID" value="CAH9090059.1"/>
    <property type="molecule type" value="Genomic_DNA"/>
</dbReference>
<evidence type="ECO:0000313" key="4">
    <source>
        <dbReference type="Proteomes" id="UP001152484"/>
    </source>
</evidence>
<feature type="domain" description="VQ" evidence="2">
    <location>
        <begin position="99"/>
        <end position="124"/>
    </location>
</feature>
<organism evidence="3 4">
    <name type="scientific">Cuscuta europaea</name>
    <name type="common">European dodder</name>
    <dbReference type="NCBI Taxonomy" id="41803"/>
    <lineage>
        <taxon>Eukaryota</taxon>
        <taxon>Viridiplantae</taxon>
        <taxon>Streptophyta</taxon>
        <taxon>Embryophyta</taxon>
        <taxon>Tracheophyta</taxon>
        <taxon>Spermatophyta</taxon>
        <taxon>Magnoliopsida</taxon>
        <taxon>eudicotyledons</taxon>
        <taxon>Gunneridae</taxon>
        <taxon>Pentapetalae</taxon>
        <taxon>asterids</taxon>
        <taxon>lamiids</taxon>
        <taxon>Solanales</taxon>
        <taxon>Convolvulaceae</taxon>
        <taxon>Cuscuteae</taxon>
        <taxon>Cuscuta</taxon>
        <taxon>Cuscuta subgen. Cuscuta</taxon>
    </lineage>
</organism>
<dbReference type="Proteomes" id="UP001152484">
    <property type="component" value="Unassembled WGS sequence"/>
</dbReference>
<dbReference type="AlphaFoldDB" id="A0A9P0Z8V7"/>
<dbReference type="Pfam" id="PF05678">
    <property type="entry name" value="VQ"/>
    <property type="match status" value="1"/>
</dbReference>
<dbReference type="InterPro" id="IPR039609">
    <property type="entry name" value="VQ_15/22"/>
</dbReference>
<dbReference type="PANTHER" id="PTHR33179">
    <property type="entry name" value="VQ MOTIF-CONTAINING PROTEIN"/>
    <property type="match status" value="1"/>
</dbReference>
<reference evidence="3" key="1">
    <citation type="submission" date="2022-07" db="EMBL/GenBank/DDBJ databases">
        <authorList>
            <person name="Macas J."/>
            <person name="Novak P."/>
            <person name="Neumann P."/>
        </authorList>
    </citation>
    <scope>NUCLEOTIDE SEQUENCE</scope>
</reference>
<feature type="compositionally biased region" description="Low complexity" evidence="1">
    <location>
        <begin position="95"/>
        <end position="104"/>
    </location>
</feature>